<dbReference type="InterPro" id="IPR050306">
    <property type="entry name" value="PfkB_Carbo_kinase"/>
</dbReference>
<dbReference type="RefSeq" id="WP_010357245.1">
    <property type="nucleotide sequence ID" value="NZ_BCMK01000030.1"/>
</dbReference>
<keyword evidence="3 5" id="KW-0418">Kinase</keyword>
<dbReference type="Proteomes" id="UP001282288">
    <property type="component" value="Unassembled WGS sequence"/>
</dbReference>
<comment type="caution">
    <text evidence="5">The sequence shown here is derived from an EMBL/GenBank/DDBJ whole genome shotgun (WGS) entry which is preliminary data.</text>
</comment>
<keyword evidence="2" id="KW-0808">Transferase</keyword>
<feature type="domain" description="Carbohydrate kinase PfkB" evidence="4">
    <location>
        <begin position="30"/>
        <end position="295"/>
    </location>
</feature>
<dbReference type="SUPFAM" id="SSF53613">
    <property type="entry name" value="Ribokinase-like"/>
    <property type="match status" value="1"/>
</dbReference>
<dbReference type="EMBL" id="JARAWC010000075">
    <property type="protein sequence ID" value="MDX2966962.1"/>
    <property type="molecule type" value="Genomic_DNA"/>
</dbReference>
<gene>
    <name evidence="5" type="ORF">IQ63_06345</name>
    <name evidence="6" type="ORF">PV399_45800</name>
    <name evidence="7" type="ORF">PV666_50230</name>
</gene>
<comment type="similarity">
    <text evidence="1">Belongs to the carbohydrate kinase PfkB family.</text>
</comment>
<keyword evidence="9" id="KW-1185">Reference proteome</keyword>
<dbReference type="STRING" id="42234.IQ63_06345"/>
<evidence type="ECO:0000313" key="9">
    <source>
        <dbReference type="Proteomes" id="UP001272987"/>
    </source>
</evidence>
<dbReference type="Proteomes" id="UP000037151">
    <property type="component" value="Unassembled WGS sequence"/>
</dbReference>
<dbReference type="AlphaFoldDB" id="A0A0L0KM20"/>
<organism evidence="5 8">
    <name type="scientific">Streptomyces acidiscabies</name>
    <dbReference type="NCBI Taxonomy" id="42234"/>
    <lineage>
        <taxon>Bacteria</taxon>
        <taxon>Bacillati</taxon>
        <taxon>Actinomycetota</taxon>
        <taxon>Actinomycetes</taxon>
        <taxon>Kitasatosporales</taxon>
        <taxon>Streptomycetaceae</taxon>
        <taxon>Streptomyces</taxon>
    </lineage>
</organism>
<dbReference type="eggNOG" id="COG0524">
    <property type="taxonomic scope" value="Bacteria"/>
</dbReference>
<dbReference type="CDD" id="cd01942">
    <property type="entry name" value="ribokinase_group_A"/>
    <property type="match status" value="1"/>
</dbReference>
<dbReference type="EMBL" id="JARAWP010000062">
    <property type="protein sequence ID" value="MDX3025980.1"/>
    <property type="molecule type" value="Genomic_DNA"/>
</dbReference>
<reference evidence="8" key="2">
    <citation type="submission" date="2014-07" db="EMBL/GenBank/DDBJ databases">
        <title>Genome sequencing of plant-pathogenic Streptomyces species.</title>
        <authorList>
            <person name="Harrison J."/>
            <person name="Sapp M."/>
            <person name="Thwaites R."/>
            <person name="Studholme D.J."/>
        </authorList>
    </citation>
    <scope>NUCLEOTIDE SEQUENCE [LARGE SCALE GENOMIC DNA]</scope>
    <source>
        <strain evidence="8">NCPPB 4445</strain>
    </source>
</reference>
<evidence type="ECO:0000256" key="1">
    <source>
        <dbReference type="ARBA" id="ARBA00010688"/>
    </source>
</evidence>
<dbReference type="Pfam" id="PF00294">
    <property type="entry name" value="PfkB"/>
    <property type="match status" value="1"/>
</dbReference>
<evidence type="ECO:0000313" key="7">
    <source>
        <dbReference type="EMBL" id="MDX3025980.1"/>
    </source>
</evidence>
<evidence type="ECO:0000313" key="8">
    <source>
        <dbReference type="Proteomes" id="UP000037151"/>
    </source>
</evidence>
<sequence length="324" mass="34938">MRIAVTGSIATDHLMTFPGRFADQLVADQLHTVSLSFLVDQLEVRRGGVAANIAFGMGLLGTAPVLVGAVGSDFAEYRAWLDRHGVDTQCVHVSETRHTARFVCTTDADHNQIGSFYAGAMSEARFIELKAVSDRVGGIDLVSIGADDPEAMLRHTEDCRTRGIPFAADFSQQIARMDGAEIRILLEGATYLFSNEYEKGLIESKTGLSDAEILAKVGHRVTTLGARGVRIERVGEPVIEVGCPEEEAKVEPTGVGDALRAGFLSGLVWGVSLERAAQIGCMVATLVIETVGTQEYTLERGHFLERFAKAYGEEAAAEVRVHLS</sequence>
<dbReference type="PROSITE" id="PS00583">
    <property type="entry name" value="PFKB_KINASES_1"/>
    <property type="match status" value="1"/>
</dbReference>
<dbReference type="GeneID" id="69806816"/>
<evidence type="ECO:0000313" key="5">
    <source>
        <dbReference type="EMBL" id="KND38630.1"/>
    </source>
</evidence>
<dbReference type="InterPro" id="IPR011611">
    <property type="entry name" value="PfkB_dom"/>
</dbReference>
<evidence type="ECO:0000256" key="3">
    <source>
        <dbReference type="ARBA" id="ARBA00022777"/>
    </source>
</evidence>
<dbReference type="EMBL" id="JPPY01000040">
    <property type="protein sequence ID" value="KND38630.1"/>
    <property type="molecule type" value="Genomic_DNA"/>
</dbReference>
<evidence type="ECO:0000256" key="2">
    <source>
        <dbReference type="ARBA" id="ARBA00022679"/>
    </source>
</evidence>
<reference evidence="6 9" key="3">
    <citation type="journal article" date="2023" name="Microb. Genom.">
        <title>Mesoterricola silvestris gen. nov., sp. nov., Mesoterricola sediminis sp. nov., Geothrix oryzae sp. nov., Geothrix edaphica sp. nov., Geothrix rubra sp. nov., and Geothrix limicola sp. nov., six novel members of Acidobacteriota isolated from soils.</title>
        <authorList>
            <person name="Weisberg A.J."/>
            <person name="Pearce E."/>
            <person name="Kramer C.G."/>
            <person name="Chang J.H."/>
            <person name="Clarke C.R."/>
        </authorList>
    </citation>
    <scope>NUCLEOTIDE SEQUENCE</scope>
    <source>
        <strain evidence="7 9">NB05-1H</strain>
        <strain evidence="6">NRRL_B-16521</strain>
    </source>
</reference>
<dbReference type="PANTHER" id="PTHR43085">
    <property type="entry name" value="HEXOKINASE FAMILY MEMBER"/>
    <property type="match status" value="1"/>
</dbReference>
<evidence type="ECO:0000313" key="6">
    <source>
        <dbReference type="EMBL" id="MDX2966962.1"/>
    </source>
</evidence>
<protein>
    <submittedName>
        <fullName evidence="6">Carbohydrate kinase family protein</fullName>
    </submittedName>
    <submittedName>
        <fullName evidence="5">Ribokinase</fullName>
    </submittedName>
</protein>
<dbReference type="InterPro" id="IPR029056">
    <property type="entry name" value="Ribokinase-like"/>
</dbReference>
<proteinExistence type="inferred from homology"/>
<dbReference type="PATRIC" id="fig|42234.21.peg.1308"/>
<dbReference type="PANTHER" id="PTHR43085:SF46">
    <property type="entry name" value="ADENOSINE KINASE"/>
    <property type="match status" value="1"/>
</dbReference>
<dbReference type="Gene3D" id="3.40.1190.20">
    <property type="match status" value="1"/>
</dbReference>
<accession>A0A0L0KM20</accession>
<reference evidence="5" key="1">
    <citation type="submission" date="2014-07" db="EMBL/GenBank/DDBJ databases">
        <title>A systematic study of Ichneumonosoma Meijere, Pelmatops Enderlein, Pseudopelmatops Shiraki and Soita Walker (Diptera: Tephritidae).</title>
        <authorList>
            <person name="Chen X.-L."/>
            <person name="Norrbom A."/>
            <person name="Zhu C.-D."/>
        </authorList>
    </citation>
    <scope>NUCLEOTIDE SEQUENCE</scope>
    <source>
        <strain evidence="5">NCPPB 4445</strain>
    </source>
</reference>
<dbReference type="GO" id="GO:0016301">
    <property type="term" value="F:kinase activity"/>
    <property type="evidence" value="ECO:0007669"/>
    <property type="project" value="UniProtKB-KW"/>
</dbReference>
<dbReference type="Proteomes" id="UP001272987">
    <property type="component" value="Unassembled WGS sequence"/>
</dbReference>
<name>A0A0L0KM20_9ACTN</name>
<dbReference type="InterPro" id="IPR002173">
    <property type="entry name" value="Carboh/pur_kinase_PfkB_CS"/>
</dbReference>
<evidence type="ECO:0000259" key="4">
    <source>
        <dbReference type="Pfam" id="PF00294"/>
    </source>
</evidence>